<dbReference type="STRING" id="156889.Mmc1_3502"/>
<dbReference type="OrthoDB" id="9761451at2"/>
<feature type="transmembrane region" description="Helical" evidence="10">
    <location>
        <begin position="82"/>
        <end position="112"/>
    </location>
</feature>
<evidence type="ECO:0000256" key="8">
    <source>
        <dbReference type="ARBA" id="ARBA00023136"/>
    </source>
</evidence>
<feature type="transmembrane region" description="Helical" evidence="10">
    <location>
        <begin position="449"/>
        <end position="466"/>
    </location>
</feature>
<evidence type="ECO:0000256" key="9">
    <source>
        <dbReference type="ARBA" id="ARBA00037230"/>
    </source>
</evidence>
<feature type="transmembrane region" description="Helical" evidence="10">
    <location>
        <begin position="6"/>
        <end position="26"/>
    </location>
</feature>
<feature type="transmembrane region" description="Helical" evidence="10">
    <location>
        <begin position="313"/>
        <end position="331"/>
    </location>
</feature>
<reference evidence="14" key="1">
    <citation type="journal article" date="2009" name="Appl. Environ. Microbiol.">
        <title>Complete genome sequence of the chemolithoautotrophic marine magnetotactic coccus strain MC-1.</title>
        <authorList>
            <person name="Schubbe S."/>
            <person name="Williams T.J."/>
            <person name="Xie G."/>
            <person name="Kiss H.E."/>
            <person name="Brettin T.S."/>
            <person name="Martinez D."/>
            <person name="Ross C.A."/>
            <person name="Schuler D."/>
            <person name="Cox B.L."/>
            <person name="Nealson K.H."/>
            <person name="Bazylinski D.A."/>
        </authorList>
    </citation>
    <scope>NUCLEOTIDE SEQUENCE [LARGE SCALE GENOMIC DNA]</scope>
    <source>
        <strain evidence="14">ATCC BAA-1437 / JCM 17883 / MC-1</strain>
    </source>
</reference>
<dbReference type="PANTHER" id="PTHR43653:SF1">
    <property type="entry name" value="CYTOCHROME C-TYPE BIOGENESIS PROTEIN CCMF"/>
    <property type="match status" value="1"/>
</dbReference>
<feature type="transmembrane region" description="Helical" evidence="10">
    <location>
        <begin position="273"/>
        <end position="293"/>
    </location>
</feature>
<dbReference type="RefSeq" id="WP_011715043.1">
    <property type="nucleotide sequence ID" value="NC_008576.1"/>
</dbReference>
<dbReference type="PRINTS" id="PR01410">
    <property type="entry name" value="CCBIOGENESIS"/>
</dbReference>
<evidence type="ECO:0000313" key="13">
    <source>
        <dbReference type="EMBL" id="ABK45987.1"/>
    </source>
</evidence>
<dbReference type="AlphaFoldDB" id="A0LDE4"/>
<evidence type="ECO:0000256" key="3">
    <source>
        <dbReference type="ARBA" id="ARBA00022475"/>
    </source>
</evidence>
<keyword evidence="6" id="KW-0201">Cytochrome c-type biogenesis</keyword>
<dbReference type="InterPro" id="IPR002541">
    <property type="entry name" value="Cyt_c_assembly"/>
</dbReference>
<evidence type="ECO:0000259" key="12">
    <source>
        <dbReference type="Pfam" id="PF16327"/>
    </source>
</evidence>
<evidence type="ECO:0000256" key="5">
    <source>
        <dbReference type="ARBA" id="ARBA00022692"/>
    </source>
</evidence>
<evidence type="ECO:0000256" key="4">
    <source>
        <dbReference type="ARBA" id="ARBA00022519"/>
    </source>
</evidence>
<dbReference type="Proteomes" id="UP000002586">
    <property type="component" value="Chromosome"/>
</dbReference>
<feature type="transmembrane region" description="Helical" evidence="10">
    <location>
        <begin position="175"/>
        <end position="197"/>
    </location>
</feature>
<feature type="domain" description="Cytochrome c assembly protein" evidence="11">
    <location>
        <begin position="89"/>
        <end position="295"/>
    </location>
</feature>
<accession>A0LDE4</accession>
<gene>
    <name evidence="13" type="ordered locus">Mmc1_3502</name>
</gene>
<dbReference type="EMBL" id="CP000471">
    <property type="protein sequence ID" value="ABK45987.1"/>
    <property type="molecule type" value="Genomic_DNA"/>
</dbReference>
<dbReference type="eggNOG" id="COG1138">
    <property type="taxonomic scope" value="Bacteria"/>
</dbReference>
<dbReference type="GO" id="GO:0015232">
    <property type="term" value="F:heme transmembrane transporter activity"/>
    <property type="evidence" value="ECO:0007669"/>
    <property type="project" value="InterPro"/>
</dbReference>
<dbReference type="HOGENOM" id="CLU_015041_3_0_5"/>
<feature type="transmembrane region" description="Helical" evidence="10">
    <location>
        <begin position="209"/>
        <end position="229"/>
    </location>
</feature>
<dbReference type="NCBIfam" id="TIGR00353">
    <property type="entry name" value="nrfE"/>
    <property type="match status" value="1"/>
</dbReference>
<name>A0LDE4_MAGMM</name>
<proteinExistence type="inferred from homology"/>
<feature type="transmembrane region" description="Helical" evidence="10">
    <location>
        <begin position="622"/>
        <end position="642"/>
    </location>
</feature>
<evidence type="ECO:0000256" key="7">
    <source>
        <dbReference type="ARBA" id="ARBA00022989"/>
    </source>
</evidence>
<evidence type="ECO:0000313" key="14">
    <source>
        <dbReference type="Proteomes" id="UP000002586"/>
    </source>
</evidence>
<feature type="transmembrane region" description="Helical" evidence="10">
    <location>
        <begin position="394"/>
        <end position="414"/>
    </location>
</feature>
<evidence type="ECO:0000256" key="6">
    <source>
        <dbReference type="ARBA" id="ARBA00022748"/>
    </source>
</evidence>
<feature type="domain" description="Cytochrome c-type biogenesis protein CcmF C-terminal" evidence="12">
    <location>
        <begin position="315"/>
        <end position="642"/>
    </location>
</feature>
<dbReference type="PRINTS" id="PR01411">
    <property type="entry name" value="CCMFBIOGNSIS"/>
</dbReference>
<evidence type="ECO:0000256" key="2">
    <source>
        <dbReference type="ARBA" id="ARBA00009186"/>
    </source>
</evidence>
<keyword evidence="8 10" id="KW-0472">Membrane</keyword>
<keyword evidence="7 10" id="KW-1133">Transmembrane helix</keyword>
<evidence type="ECO:0000259" key="11">
    <source>
        <dbReference type="Pfam" id="PF01578"/>
    </source>
</evidence>
<keyword evidence="3" id="KW-1003">Cell membrane</keyword>
<dbReference type="Pfam" id="PF01578">
    <property type="entry name" value="Cytochrom_C_asm"/>
    <property type="match status" value="1"/>
</dbReference>
<evidence type="ECO:0000256" key="10">
    <source>
        <dbReference type="SAM" id="Phobius"/>
    </source>
</evidence>
<dbReference type="InterPro" id="IPR003567">
    <property type="entry name" value="Cyt_c_biogenesis"/>
</dbReference>
<organism evidence="13 14">
    <name type="scientific">Magnetococcus marinus (strain ATCC BAA-1437 / JCM 17883 / MC-1)</name>
    <dbReference type="NCBI Taxonomy" id="156889"/>
    <lineage>
        <taxon>Bacteria</taxon>
        <taxon>Pseudomonadati</taxon>
        <taxon>Pseudomonadota</taxon>
        <taxon>Magnetococcia</taxon>
        <taxon>Magnetococcales</taxon>
        <taxon>Magnetococcaceae</taxon>
        <taxon>Magnetococcus</taxon>
    </lineage>
</organism>
<keyword evidence="14" id="KW-1185">Reference proteome</keyword>
<protein>
    <submittedName>
        <fullName evidence="13">Cytochrome c assembly protein</fullName>
    </submittedName>
</protein>
<dbReference type="Pfam" id="PF16327">
    <property type="entry name" value="CcmF_C"/>
    <property type="match status" value="1"/>
</dbReference>
<comment type="function">
    <text evidence="9">Required for the biogenesis of c-type cytochromes. Possible subunit of a heme lyase.</text>
</comment>
<dbReference type="GO" id="GO:0020037">
    <property type="term" value="F:heme binding"/>
    <property type="evidence" value="ECO:0007669"/>
    <property type="project" value="InterPro"/>
</dbReference>
<keyword evidence="4" id="KW-0997">Cell inner membrane</keyword>
<feature type="transmembrane region" description="Helical" evidence="10">
    <location>
        <begin position="426"/>
        <end position="443"/>
    </location>
</feature>
<dbReference type="GO" id="GO:0017004">
    <property type="term" value="P:cytochrome complex assembly"/>
    <property type="evidence" value="ECO:0007669"/>
    <property type="project" value="UniProtKB-KW"/>
</dbReference>
<feature type="transmembrane region" description="Helical" evidence="10">
    <location>
        <begin position="124"/>
        <end position="145"/>
    </location>
</feature>
<comment type="subcellular location">
    <subcellularLocation>
        <location evidence="1">Cell inner membrane</location>
        <topology evidence="1">Multi-pass membrane protein</topology>
    </subcellularLocation>
</comment>
<feature type="transmembrane region" description="Helical" evidence="10">
    <location>
        <begin position="249"/>
        <end position="266"/>
    </location>
</feature>
<dbReference type="InterPro" id="IPR032523">
    <property type="entry name" value="CcmF_C"/>
</dbReference>
<sequence length="654" mass="73116">MWIEVGHYAAILALLLSITQMVTPMVGIRSGQMAWVRVGRYSAFAVFLLLSVASGTLIHAFMSHDFSVLYVARNSSLSLPSFYLATAMWGGHEGSLLLWAWLMSFFIAVAAWRHWNTHSVSMPWILTILGAVTLGFLCLVLLLSSPFERLFPIPMDGRDLNPLLQDPGMVFHPPFLYLGYVGFAVPYAFAMAALITGQAKDEWILATRRWTLFAWTMLTTGIVFGAYWAYYELGWGGYWAWDPVENASFMPWLTGTAFLHSIMVQERRQMFKVWNLFLIITTFSLSLLGTFLVRSGVLSSVHAFATDPGRGMFILSFMAVMLLFSFGVLVWRADALKAENRMDAVVCRESTFLFNNLFLLVGAITVLLGTLYPLALEALMDAKVTVGPPYFNKVFVPIMLGLLILMGIGPLISWRRAAQGQLKKNFLVPGLLALVGIPIALLLGVQHPYAIVTVMIILFVGSTHLIDVQRGVAARLQAGSHNPISAFVKMVARNKRRYGGLTVHIGILVMCAGFIGSGMFQEVQTVIMQPGDKVRLSGWELTLEKYHQVRKDNWTATEAVMHGVREDGLTVSLHPQKRKYDNHEMETTEASIINFFWEDLYVVLGDRIPGKGWAIKAYRNPLISWVWYGSFIIAAGAILALFQGRRFKRIQGAS</sequence>
<dbReference type="InterPro" id="IPR003568">
    <property type="entry name" value="Cyt_c_biogenesis_CcmF"/>
</dbReference>
<dbReference type="PANTHER" id="PTHR43653">
    <property type="entry name" value="CYTOCHROME C ASSEMBLY PROTEIN-RELATED"/>
    <property type="match status" value="1"/>
</dbReference>
<dbReference type="GO" id="GO:0005886">
    <property type="term" value="C:plasma membrane"/>
    <property type="evidence" value="ECO:0007669"/>
    <property type="project" value="UniProtKB-SubCell"/>
</dbReference>
<dbReference type="NCBIfam" id="NF007691">
    <property type="entry name" value="PRK10369.1"/>
    <property type="match status" value="1"/>
</dbReference>
<feature type="transmembrane region" description="Helical" evidence="10">
    <location>
        <begin position="498"/>
        <end position="520"/>
    </location>
</feature>
<comment type="similarity">
    <text evidence="2">Belongs to the CcmF/CycK/Ccl1/NrfE/CcsA family.</text>
</comment>
<evidence type="ECO:0000256" key="1">
    <source>
        <dbReference type="ARBA" id="ARBA00004429"/>
    </source>
</evidence>
<dbReference type="KEGG" id="mgm:Mmc1_3502"/>
<feature type="transmembrane region" description="Helical" evidence="10">
    <location>
        <begin position="38"/>
        <end position="62"/>
    </location>
</feature>
<feature type="transmembrane region" description="Helical" evidence="10">
    <location>
        <begin position="352"/>
        <end position="374"/>
    </location>
</feature>
<reference evidence="13 14" key="2">
    <citation type="journal article" date="2012" name="Int. J. Syst. Evol. Microbiol.">
        <title>Magnetococcus marinus gen. nov., sp. nov., a marine, magnetotactic bacterium that represents a novel lineage (Magnetococcaceae fam. nov.; Magnetococcales ord. nov.) at the base of the Alphaproteobacteria.</title>
        <authorList>
            <person name="Bazylinski D.A."/>
            <person name="Williams T.J."/>
            <person name="Lefevre C.T."/>
            <person name="Berg R.J."/>
            <person name="Zhang C.L."/>
            <person name="Bowser S.S."/>
            <person name="Dean A.J."/>
            <person name="Beveridge T.J."/>
        </authorList>
    </citation>
    <scope>NUCLEOTIDE SEQUENCE [LARGE SCALE GENOMIC DNA]</scope>
    <source>
        <strain evidence="14">ATCC BAA-1437 / JCM 17883 / MC-1</strain>
    </source>
</reference>
<keyword evidence="5 10" id="KW-0812">Transmembrane</keyword>